<dbReference type="InterPro" id="IPR019494">
    <property type="entry name" value="FIST_C"/>
</dbReference>
<dbReference type="KEGG" id="obi:106882653"/>
<dbReference type="PANTHER" id="PTHR14939">
    <property type="entry name" value="F-BOX ONLY PROTEIN 22"/>
    <property type="match status" value="1"/>
</dbReference>
<protein>
    <recommendedName>
        <fullName evidence="4">FIST C-domain domain-containing protein</fullName>
    </recommendedName>
</protein>
<dbReference type="Pfam" id="PF10442">
    <property type="entry name" value="FIST_C"/>
    <property type="match status" value="1"/>
</dbReference>
<gene>
    <name evidence="3" type="ORF">OCBIM_22015680mg</name>
</gene>
<feature type="domain" description="FIST C-domain" evidence="1">
    <location>
        <begin position="291"/>
        <end position="352"/>
    </location>
</feature>
<organism evidence="3">
    <name type="scientific">Octopus bimaculoides</name>
    <name type="common">California two-spotted octopus</name>
    <dbReference type="NCBI Taxonomy" id="37653"/>
    <lineage>
        <taxon>Eukaryota</taxon>
        <taxon>Metazoa</taxon>
        <taxon>Spiralia</taxon>
        <taxon>Lophotrochozoa</taxon>
        <taxon>Mollusca</taxon>
        <taxon>Cephalopoda</taxon>
        <taxon>Coleoidea</taxon>
        <taxon>Octopodiformes</taxon>
        <taxon>Octopoda</taxon>
        <taxon>Incirrata</taxon>
        <taxon>Octopodidae</taxon>
        <taxon>Octopus</taxon>
    </lineage>
</organism>
<accession>A0A0L8FLT7</accession>
<evidence type="ECO:0008006" key="4">
    <source>
        <dbReference type="Google" id="ProtNLM"/>
    </source>
</evidence>
<reference evidence="3" key="1">
    <citation type="submission" date="2015-07" db="EMBL/GenBank/DDBJ databases">
        <title>MeaNS - Measles Nucleotide Surveillance Program.</title>
        <authorList>
            <person name="Tran T."/>
            <person name="Druce J."/>
        </authorList>
    </citation>
    <scope>NUCLEOTIDE SEQUENCE</scope>
    <source>
        <strain evidence="3">UCB-OBI-ISO-001</strain>
        <tissue evidence="3">Gonad</tissue>
    </source>
</reference>
<dbReference type="EMBL" id="KQ429470">
    <property type="protein sequence ID" value="KOF65380.1"/>
    <property type="molecule type" value="Genomic_DNA"/>
</dbReference>
<dbReference type="Gene3D" id="1.20.1280.50">
    <property type="match status" value="1"/>
</dbReference>
<dbReference type="SUPFAM" id="SSF81383">
    <property type="entry name" value="F-box domain"/>
    <property type="match status" value="1"/>
</dbReference>
<feature type="domain" description="F-box" evidence="2">
    <location>
        <begin position="24"/>
        <end position="49"/>
    </location>
</feature>
<dbReference type="InterPro" id="IPR036047">
    <property type="entry name" value="F-box-like_dom_sf"/>
</dbReference>
<sequence>MVDCSKTCSSAGFVLTKIPLITKKVLSFLPAKTLNSCARVCKSWNFVAEQIKRKRQKLSWNFYVCEEDENNDMLAAEIKSLFQEIWHEPVNFIGFCSSTLFEEPLKIPSNHMTRFHRTAKCMRLDIGNFLKQLLPSFCNFLAISADGVVGTNSEANKSFEIENKKSLSFLLIPKLENLQIHSFTIDIHTYTTQKDDILGPGTNHIPEDVKAILYFCNEPLCPPDIGYTLMQYFPESVLVGGFVDNLICPQKCLNDSGGQSDPSLLCIAFSGARLRVASVLIEEHINSKEEVEANMRKLKNCKLPEEQSFAFMFTCIGRGFHHYGVSNVESAVFRQFFPKTPLVGFFGTGEVGFTHLPSEGKVCENGKVDNNRTLPKLYHTYTTIICLLSVV</sequence>
<evidence type="ECO:0000313" key="3">
    <source>
        <dbReference type="EMBL" id="KOF65380.1"/>
    </source>
</evidence>
<dbReference type="InterPro" id="IPR001810">
    <property type="entry name" value="F-box_dom"/>
</dbReference>
<dbReference type="Pfam" id="PF12937">
    <property type="entry name" value="F-box-like"/>
    <property type="match status" value="1"/>
</dbReference>
<dbReference type="GO" id="GO:0000209">
    <property type="term" value="P:protein polyubiquitination"/>
    <property type="evidence" value="ECO:0007669"/>
    <property type="project" value="TreeGrafter"/>
</dbReference>
<dbReference type="GO" id="GO:0032436">
    <property type="term" value="P:positive regulation of proteasomal ubiquitin-dependent protein catabolic process"/>
    <property type="evidence" value="ECO:0007669"/>
    <property type="project" value="TreeGrafter"/>
</dbReference>
<dbReference type="AlphaFoldDB" id="A0A0L8FLT7"/>
<name>A0A0L8FLT7_OCTBM</name>
<dbReference type="STRING" id="37653.A0A0L8FLT7"/>
<dbReference type="OMA" id="YHAYTTI"/>
<evidence type="ECO:0000259" key="2">
    <source>
        <dbReference type="Pfam" id="PF12937"/>
    </source>
</evidence>
<proteinExistence type="predicted"/>
<dbReference type="CDD" id="cd22097">
    <property type="entry name" value="F-box_FBXO22"/>
    <property type="match status" value="1"/>
</dbReference>
<dbReference type="PANTHER" id="PTHR14939:SF5">
    <property type="entry name" value="F-BOX ONLY PROTEIN 22"/>
    <property type="match status" value="1"/>
</dbReference>
<evidence type="ECO:0000259" key="1">
    <source>
        <dbReference type="Pfam" id="PF10442"/>
    </source>
</evidence>
<dbReference type="OrthoDB" id="509497at2759"/>